<dbReference type="Proteomes" id="UP000325315">
    <property type="component" value="Unassembled WGS sequence"/>
</dbReference>
<accession>A0A5B6X459</accession>
<gene>
    <name evidence="1" type="ORF">EPI10_031707</name>
</gene>
<reference evidence="2" key="1">
    <citation type="journal article" date="2019" name="Plant Biotechnol. J.">
        <title>Genome sequencing of the Australian wild diploid species Gossypium australe highlights disease resistance and delayed gland morphogenesis.</title>
        <authorList>
            <person name="Cai Y."/>
            <person name="Cai X."/>
            <person name="Wang Q."/>
            <person name="Wang P."/>
            <person name="Zhang Y."/>
            <person name="Cai C."/>
            <person name="Xu Y."/>
            <person name="Wang K."/>
            <person name="Zhou Z."/>
            <person name="Wang C."/>
            <person name="Geng S."/>
            <person name="Li B."/>
            <person name="Dong Q."/>
            <person name="Hou Y."/>
            <person name="Wang H."/>
            <person name="Ai P."/>
            <person name="Liu Z."/>
            <person name="Yi F."/>
            <person name="Sun M."/>
            <person name="An G."/>
            <person name="Cheng J."/>
            <person name="Zhang Y."/>
            <person name="Shi Q."/>
            <person name="Xie Y."/>
            <person name="Shi X."/>
            <person name="Chang Y."/>
            <person name="Huang F."/>
            <person name="Chen Y."/>
            <person name="Hong S."/>
            <person name="Mi L."/>
            <person name="Sun Q."/>
            <person name="Zhang L."/>
            <person name="Zhou B."/>
            <person name="Peng R."/>
            <person name="Zhang X."/>
            <person name="Liu F."/>
        </authorList>
    </citation>
    <scope>NUCLEOTIDE SEQUENCE [LARGE SCALE GENOMIC DNA]</scope>
    <source>
        <strain evidence="2">cv. PA1801</strain>
    </source>
</reference>
<protein>
    <submittedName>
        <fullName evidence="1">Uncharacterized protein</fullName>
    </submittedName>
</protein>
<evidence type="ECO:0000313" key="1">
    <source>
        <dbReference type="EMBL" id="KAA3487912.1"/>
    </source>
</evidence>
<sequence>MLDLAGEKKMLGPELVQETESKIIHSFRSTEVLCKFEEKGHRVQCRGSSIFDSVAIEESSNIWLEGQVEPKFY</sequence>
<evidence type="ECO:0000313" key="2">
    <source>
        <dbReference type="Proteomes" id="UP000325315"/>
    </source>
</evidence>
<name>A0A5B6X459_9ROSI</name>
<organism evidence="1 2">
    <name type="scientific">Gossypium australe</name>
    <dbReference type="NCBI Taxonomy" id="47621"/>
    <lineage>
        <taxon>Eukaryota</taxon>
        <taxon>Viridiplantae</taxon>
        <taxon>Streptophyta</taxon>
        <taxon>Embryophyta</taxon>
        <taxon>Tracheophyta</taxon>
        <taxon>Spermatophyta</taxon>
        <taxon>Magnoliopsida</taxon>
        <taxon>eudicotyledons</taxon>
        <taxon>Gunneridae</taxon>
        <taxon>Pentapetalae</taxon>
        <taxon>rosids</taxon>
        <taxon>malvids</taxon>
        <taxon>Malvales</taxon>
        <taxon>Malvaceae</taxon>
        <taxon>Malvoideae</taxon>
        <taxon>Gossypium</taxon>
    </lineage>
</organism>
<dbReference type="AlphaFoldDB" id="A0A5B6X459"/>
<comment type="caution">
    <text evidence="1">The sequence shown here is derived from an EMBL/GenBank/DDBJ whole genome shotgun (WGS) entry which is preliminary data.</text>
</comment>
<keyword evidence="2" id="KW-1185">Reference proteome</keyword>
<dbReference type="EMBL" id="SMMG02000001">
    <property type="protein sequence ID" value="KAA3487912.1"/>
    <property type="molecule type" value="Genomic_DNA"/>
</dbReference>
<proteinExistence type="predicted"/>